<evidence type="ECO:0000313" key="2">
    <source>
        <dbReference type="Proteomes" id="UP000616769"/>
    </source>
</evidence>
<proteinExistence type="predicted"/>
<reference evidence="1 2" key="1">
    <citation type="journal article" date="2015" name="Parasit. Vectors">
        <title>Draft genome of the scabies mite.</title>
        <authorList>
            <person name="Rider S.D.Jr."/>
            <person name="Morgan M.S."/>
            <person name="Arlian L.G."/>
        </authorList>
    </citation>
    <scope>NUCLEOTIDE SEQUENCE [LARGE SCALE GENOMIC DNA]</scope>
    <source>
        <strain evidence="1">Arlian Lab</strain>
    </source>
</reference>
<dbReference type="Proteomes" id="UP000616769">
    <property type="component" value="Unassembled WGS sequence"/>
</dbReference>
<organism evidence="1 2">
    <name type="scientific">Sarcoptes scabiei</name>
    <name type="common">Itch mite</name>
    <name type="synonym">Acarus scabiei</name>
    <dbReference type="NCBI Taxonomy" id="52283"/>
    <lineage>
        <taxon>Eukaryota</taxon>
        <taxon>Metazoa</taxon>
        <taxon>Ecdysozoa</taxon>
        <taxon>Arthropoda</taxon>
        <taxon>Chelicerata</taxon>
        <taxon>Arachnida</taxon>
        <taxon>Acari</taxon>
        <taxon>Acariformes</taxon>
        <taxon>Sarcoptiformes</taxon>
        <taxon>Astigmata</taxon>
        <taxon>Psoroptidia</taxon>
        <taxon>Sarcoptoidea</taxon>
        <taxon>Sarcoptidae</taxon>
        <taxon>Sarcoptinae</taxon>
        <taxon>Sarcoptes</taxon>
    </lineage>
</organism>
<sequence>MLIGYNFYINFRHIHTEKQYDEMRSFYEEIYEKLSSIILERRVDYSDSLKQKILKVINKMENSWYYKPKHLIYFGTKQKIKYP</sequence>
<protein>
    <submittedName>
        <fullName evidence="1">Uncharacterized protein</fullName>
    </submittedName>
</protein>
<comment type="caution">
    <text evidence="1">The sequence shown here is derived from an EMBL/GenBank/DDBJ whole genome shotgun (WGS) entry which is preliminary data.</text>
</comment>
<dbReference type="VEuPathDB" id="VectorBase:SSCA002546"/>
<accession>A0A132AFB9</accession>
<evidence type="ECO:0000313" key="1">
    <source>
        <dbReference type="EMBL" id="KPM09681.1"/>
    </source>
</evidence>
<gene>
    <name evidence="1" type="ORF">QR98_0082240</name>
</gene>
<dbReference type="EMBL" id="JXLN01013903">
    <property type="protein sequence ID" value="KPM09681.1"/>
    <property type="molecule type" value="Genomic_DNA"/>
</dbReference>
<dbReference type="AlphaFoldDB" id="A0A132AFB9"/>
<name>A0A132AFB9_SARSC</name>